<feature type="compositionally biased region" description="Pro residues" evidence="1">
    <location>
        <begin position="781"/>
        <end position="816"/>
    </location>
</feature>
<keyword evidence="4" id="KW-1185">Reference proteome</keyword>
<dbReference type="OrthoDB" id="541477at2759"/>
<feature type="compositionally biased region" description="Low complexity" evidence="1">
    <location>
        <begin position="771"/>
        <end position="780"/>
    </location>
</feature>
<accession>D8U956</accession>
<dbReference type="InterPro" id="IPR008752">
    <property type="entry name" value="Peptidase_M11"/>
</dbReference>
<dbReference type="GeneID" id="9626332"/>
<dbReference type="KEGG" id="vcn:VOLCADRAFT_96079"/>
<feature type="compositionally biased region" description="Pro residues" evidence="1">
    <location>
        <begin position="705"/>
        <end position="770"/>
    </location>
</feature>
<dbReference type="eggNOG" id="KOG0613">
    <property type="taxonomic scope" value="Eukaryota"/>
</dbReference>
<organism evidence="4">
    <name type="scientific">Volvox carteri f. nagariensis</name>
    <dbReference type="NCBI Taxonomy" id="3068"/>
    <lineage>
        <taxon>Eukaryota</taxon>
        <taxon>Viridiplantae</taxon>
        <taxon>Chlorophyta</taxon>
        <taxon>core chlorophytes</taxon>
        <taxon>Chlorophyceae</taxon>
        <taxon>CS clade</taxon>
        <taxon>Chlamydomonadales</taxon>
        <taxon>Volvocaceae</taxon>
        <taxon>Volvox</taxon>
    </lineage>
</organism>
<evidence type="ECO:0000259" key="2">
    <source>
        <dbReference type="Pfam" id="PF05548"/>
    </source>
</evidence>
<dbReference type="Pfam" id="PF05548">
    <property type="entry name" value="Peptidase_M11"/>
    <property type="match status" value="1"/>
</dbReference>
<sequence length="926" mass="100178">MLYALPRTRNGLKVAVSRRNHGRFRRAASGTLKNIVRFGKAWSLDGNRAARKRFGQLGGPAMACATRTFTALLMSRVDGLDSSRFYLTVGEGRMFRLEFCANVTVHDEVAPNSIVRVDYVNITNGNMLSCRLPQPVDRQRRSLFGDTIDTPTRPTFLIYIVSFCGFSEPPAASPQLKGTGHQTMMPVRRKLDWEVSVSTVSIAAFGASGCCRGHFLRHFTSTPAVGNPVWRAIPSATHGSDRLVALSVPEISAGCGRGLAVMNFYNGTGYQGRSIMEYYRTCSYGQVLPSQLDVVGPIDIPCQGTLNVPFTFPTGNSFNTSTCGNDNMLKWHYYLDSIVTDPKRGYNIVPTNYHHKVILMPRYFSSRIRGRFWVLPKAPGGQQEDCNGFAGSGSIGPWIRQLSSVNRYGTGLIWWSGDVFNSIEFLFHEVGHTLSMAHADIAGGCDLGDQCDHTCPMGATGGQGIRCPNAPHLYQLGWGRPYRWLQDSDLRYGMYQPIDLPPQMSGTSTSVAVEIGSDRFFFSARINTQLFDLPYRSWENGPYVLLHSYKGTAVTPYARTILLASTSLRGIALDPISGITMNFTSWDPRLGARVIVCRRSKSKEQTCGDGLDDDCDFLPDELDPDCAGRMPEAVGAGTDEEYQGSNDRSPLPRQPPSPRPPSPPPPSPLPPSPPPPSPPPPSPLPPSPPPPSPPPPSPIRAQPPSSRPPSPLPPSPPPPSPLPPSPLPPSPPPPSPIRAQPPSPRPPSPLPPSPPPPSPLPPSPPPPSPQPLSSLRAQSPSPRPPSPPPPSPPPPSPPPPSPPPPAPEPPELPLPPGAWMTPPNLPETPTPPNEPSTPPLPAAAKPPRPRSPPPPRPVETGKSPADLEPRPRARQSQTARGAIARLGSFCFCTRTRAVQMRAFGVRRVSAGGQAFAASKYLGRRRN</sequence>
<evidence type="ECO:0000313" key="4">
    <source>
        <dbReference type="Proteomes" id="UP000001058"/>
    </source>
</evidence>
<dbReference type="EMBL" id="GL378370">
    <property type="protein sequence ID" value="EFJ43693.1"/>
    <property type="molecule type" value="Genomic_DNA"/>
</dbReference>
<dbReference type="AlphaFoldDB" id="D8U956"/>
<gene>
    <name evidence="3" type="ORF">VOLCADRAFT_96079</name>
</gene>
<feature type="compositionally biased region" description="Pro residues" evidence="1">
    <location>
        <begin position="652"/>
        <end position="698"/>
    </location>
</feature>
<dbReference type="Proteomes" id="UP000001058">
    <property type="component" value="Unassembled WGS sequence"/>
</dbReference>
<evidence type="ECO:0000256" key="1">
    <source>
        <dbReference type="SAM" id="MobiDB-lite"/>
    </source>
</evidence>
<reference evidence="3 4" key="1">
    <citation type="journal article" date="2010" name="Science">
        <title>Genomic analysis of organismal complexity in the multicellular green alga Volvox carteri.</title>
        <authorList>
            <person name="Prochnik S.E."/>
            <person name="Umen J."/>
            <person name="Nedelcu A.M."/>
            <person name="Hallmann A."/>
            <person name="Miller S.M."/>
            <person name="Nishii I."/>
            <person name="Ferris P."/>
            <person name="Kuo A."/>
            <person name="Mitros T."/>
            <person name="Fritz-Laylin L.K."/>
            <person name="Hellsten U."/>
            <person name="Chapman J."/>
            <person name="Simakov O."/>
            <person name="Rensing S.A."/>
            <person name="Terry A."/>
            <person name="Pangilinan J."/>
            <person name="Kapitonov V."/>
            <person name="Jurka J."/>
            <person name="Salamov A."/>
            <person name="Shapiro H."/>
            <person name="Schmutz J."/>
            <person name="Grimwood J."/>
            <person name="Lindquist E."/>
            <person name="Lucas S."/>
            <person name="Grigoriev I.V."/>
            <person name="Schmitt R."/>
            <person name="Kirk D."/>
            <person name="Rokhsar D.S."/>
        </authorList>
    </citation>
    <scope>NUCLEOTIDE SEQUENCE [LARGE SCALE GENOMIC DNA]</scope>
    <source>
        <strain evidence="4">f. Nagariensis / Eve</strain>
    </source>
</reference>
<evidence type="ECO:0000313" key="3">
    <source>
        <dbReference type="EMBL" id="EFJ43693.1"/>
    </source>
</evidence>
<feature type="region of interest" description="Disordered" evidence="1">
    <location>
        <begin position="626"/>
        <end position="880"/>
    </location>
</feature>
<proteinExistence type="predicted"/>
<name>D8U956_VOLCA</name>
<feature type="compositionally biased region" description="Pro residues" evidence="1">
    <location>
        <begin position="823"/>
        <end position="857"/>
    </location>
</feature>
<feature type="domain" description="Peptidase M11 gametolysin" evidence="2">
    <location>
        <begin position="272"/>
        <end position="503"/>
    </location>
</feature>
<dbReference type="InParanoid" id="D8U956"/>
<protein>
    <recommendedName>
        <fullName evidence="2">Peptidase M11 gametolysin domain-containing protein</fullName>
    </recommendedName>
</protein>
<dbReference type="RefSeq" id="XP_002955174.1">
    <property type="nucleotide sequence ID" value="XM_002955128.1"/>
</dbReference>